<keyword evidence="2" id="KW-0812">Transmembrane</keyword>
<evidence type="ECO:0000256" key="2">
    <source>
        <dbReference type="SAM" id="Phobius"/>
    </source>
</evidence>
<dbReference type="AlphaFoldDB" id="A0A1C4V725"/>
<protein>
    <submittedName>
        <fullName evidence="3">Uncharacterized protein</fullName>
    </submittedName>
</protein>
<evidence type="ECO:0000313" key="4">
    <source>
        <dbReference type="Proteomes" id="UP000198253"/>
    </source>
</evidence>
<dbReference type="OrthoDB" id="3403858at2"/>
<accession>A0A1C4V725</accession>
<proteinExistence type="predicted"/>
<name>A0A1C4V725_MICEC</name>
<feature type="transmembrane region" description="Helical" evidence="2">
    <location>
        <begin position="46"/>
        <end position="66"/>
    </location>
</feature>
<feature type="compositionally biased region" description="Basic and acidic residues" evidence="1">
    <location>
        <begin position="169"/>
        <end position="178"/>
    </location>
</feature>
<keyword evidence="4" id="KW-1185">Reference proteome</keyword>
<evidence type="ECO:0000313" key="3">
    <source>
        <dbReference type="EMBL" id="SCE79790.1"/>
    </source>
</evidence>
<feature type="transmembrane region" description="Helical" evidence="2">
    <location>
        <begin position="73"/>
        <end position="92"/>
    </location>
</feature>
<keyword evidence="2" id="KW-0472">Membrane</keyword>
<sequence>MRHLWSFLAGLVVAPVTWVLVALGQDGSGRTIDRWVELGTFNTANLIEPAVYLGVAGLLFGLVGMLRVSPLGPLVAGLLLVTPYVGMLVAPFDVRDRLPDNWKVFGDPLPLLLPVRNGTLFLIGVALLLAVFSGQRWRRWPRPAPAPVPETGPATSAEEPPFALTDFDSPARTDDRDTPPLSLGYPDEPPTEPLPRRTAGASPWSQPPRSAERDDAD</sequence>
<dbReference type="InParanoid" id="A0A1C4V725"/>
<dbReference type="RefSeq" id="WP_088980584.1">
    <property type="nucleotide sequence ID" value="NZ_LT607413.1"/>
</dbReference>
<gene>
    <name evidence="3" type="ORF">GA0070618_1009</name>
</gene>
<evidence type="ECO:0000256" key="1">
    <source>
        <dbReference type="SAM" id="MobiDB-lite"/>
    </source>
</evidence>
<keyword evidence="2" id="KW-1133">Transmembrane helix</keyword>
<reference evidence="4" key="1">
    <citation type="submission" date="2016-06" db="EMBL/GenBank/DDBJ databases">
        <authorList>
            <person name="Varghese N."/>
            <person name="Submissions Spin"/>
        </authorList>
    </citation>
    <scope>NUCLEOTIDE SEQUENCE [LARGE SCALE GENOMIC DNA]</scope>
    <source>
        <strain evidence="4">DSM 43816</strain>
    </source>
</reference>
<organism evidence="3 4">
    <name type="scientific">Micromonospora echinospora</name>
    <name type="common">Micromonospora purpurea</name>
    <dbReference type="NCBI Taxonomy" id="1877"/>
    <lineage>
        <taxon>Bacteria</taxon>
        <taxon>Bacillati</taxon>
        <taxon>Actinomycetota</taxon>
        <taxon>Actinomycetes</taxon>
        <taxon>Micromonosporales</taxon>
        <taxon>Micromonosporaceae</taxon>
        <taxon>Micromonospora</taxon>
    </lineage>
</organism>
<dbReference type="Proteomes" id="UP000198253">
    <property type="component" value="Chromosome I"/>
</dbReference>
<feature type="transmembrane region" description="Helical" evidence="2">
    <location>
        <begin position="112"/>
        <end position="132"/>
    </location>
</feature>
<dbReference type="EMBL" id="LT607413">
    <property type="protein sequence ID" value="SCE79790.1"/>
    <property type="molecule type" value="Genomic_DNA"/>
</dbReference>
<feature type="region of interest" description="Disordered" evidence="1">
    <location>
        <begin position="143"/>
        <end position="217"/>
    </location>
</feature>